<proteinExistence type="predicted"/>
<evidence type="ECO:0000313" key="4">
    <source>
        <dbReference type="Proteomes" id="UP000242972"/>
    </source>
</evidence>
<gene>
    <name evidence="3" type="ORF">C7B46_16915</name>
</gene>
<sequence>MLWRNWLMAVIGAWFVVSAWALNPMHSSTYLWTAIVLGGLVLIGSIWELSDKIFRSWVYYLEALFGLYLGLSPFFYTFTGFAWAATVTVILGAAVLVGGLWQVRAGSANSTTKPHTPNRRIAS</sequence>
<reference evidence="3 4" key="1">
    <citation type="journal article" date="2014" name="BMC Genomics">
        <title>Comparison of environmental and isolate Sulfobacillus genomes reveals diverse carbon, sulfur, nitrogen, and hydrogen metabolisms.</title>
        <authorList>
            <person name="Justice N.B."/>
            <person name="Norman A."/>
            <person name="Brown C.T."/>
            <person name="Singh A."/>
            <person name="Thomas B.C."/>
            <person name="Banfield J.F."/>
        </authorList>
    </citation>
    <scope>NUCLEOTIDE SEQUENCE [LARGE SCALE GENOMIC DNA]</scope>
    <source>
        <strain evidence="3">AMDSBA4</strain>
    </source>
</reference>
<feature type="domain" description="SPW repeat-containing integral membrane" evidence="2">
    <location>
        <begin position="3"/>
        <end position="99"/>
    </location>
</feature>
<dbReference type="InterPro" id="IPR005530">
    <property type="entry name" value="SPW"/>
</dbReference>
<keyword evidence="1" id="KW-0812">Transmembrane</keyword>
<accession>A0A2T2XAB5</accession>
<comment type="caution">
    <text evidence="3">The sequence shown here is derived from an EMBL/GenBank/DDBJ whole genome shotgun (WGS) entry which is preliminary data.</text>
</comment>
<dbReference type="EMBL" id="PXYW01000064">
    <property type="protein sequence ID" value="PSR31386.1"/>
    <property type="molecule type" value="Genomic_DNA"/>
</dbReference>
<keyword evidence="1" id="KW-1133">Transmembrane helix</keyword>
<keyword evidence="1" id="KW-0472">Membrane</keyword>
<dbReference type="Proteomes" id="UP000242972">
    <property type="component" value="Unassembled WGS sequence"/>
</dbReference>
<evidence type="ECO:0000259" key="2">
    <source>
        <dbReference type="Pfam" id="PF03779"/>
    </source>
</evidence>
<evidence type="ECO:0000256" key="1">
    <source>
        <dbReference type="SAM" id="Phobius"/>
    </source>
</evidence>
<protein>
    <recommendedName>
        <fullName evidence="2">SPW repeat-containing integral membrane domain-containing protein</fullName>
    </recommendedName>
</protein>
<dbReference type="Pfam" id="PF03779">
    <property type="entry name" value="SPW"/>
    <property type="match status" value="1"/>
</dbReference>
<dbReference type="AlphaFoldDB" id="A0A2T2XAB5"/>
<evidence type="ECO:0000313" key="3">
    <source>
        <dbReference type="EMBL" id="PSR31386.1"/>
    </source>
</evidence>
<name>A0A2T2XAB5_9FIRM</name>
<feature type="transmembrane region" description="Helical" evidence="1">
    <location>
        <begin position="57"/>
        <end position="76"/>
    </location>
</feature>
<feature type="transmembrane region" description="Helical" evidence="1">
    <location>
        <begin position="82"/>
        <end position="103"/>
    </location>
</feature>
<feature type="transmembrane region" description="Helical" evidence="1">
    <location>
        <begin position="31"/>
        <end position="50"/>
    </location>
</feature>
<organism evidence="3 4">
    <name type="scientific">Sulfobacillus benefaciens</name>
    <dbReference type="NCBI Taxonomy" id="453960"/>
    <lineage>
        <taxon>Bacteria</taxon>
        <taxon>Bacillati</taxon>
        <taxon>Bacillota</taxon>
        <taxon>Clostridia</taxon>
        <taxon>Eubacteriales</taxon>
        <taxon>Clostridiales Family XVII. Incertae Sedis</taxon>
        <taxon>Sulfobacillus</taxon>
    </lineage>
</organism>